<keyword evidence="1" id="KW-1133">Transmembrane helix</keyword>
<dbReference type="Gene3D" id="1.20.120.1220">
    <property type="match status" value="1"/>
</dbReference>
<dbReference type="OrthoDB" id="5329005at2"/>
<dbReference type="Proteomes" id="UP000216991">
    <property type="component" value="Unassembled WGS sequence"/>
</dbReference>
<accession>A0A255Y8V0</accession>
<dbReference type="Pfam" id="PF01478">
    <property type="entry name" value="Peptidase_A24"/>
    <property type="match status" value="1"/>
</dbReference>
<sequence length="161" mass="16530">MTLATAGLALLAIAVIAAAGFDLWRYEIPDTLTVLIIIAAVLHGLGTPGFAWASHAAAGGIFFAFGLLAFARGWLGGGDVKVMTGCACWASLATLAEQVVLIALAGGVLALLLMLLRRSLSLAGVVGDDAPRLIRVGADLPYAVAIAAGMALWAWRHLPLV</sequence>
<dbReference type="GO" id="GO:0016020">
    <property type="term" value="C:membrane"/>
    <property type="evidence" value="ECO:0007669"/>
    <property type="project" value="InterPro"/>
</dbReference>
<feature type="transmembrane region" description="Helical" evidence="1">
    <location>
        <begin position="95"/>
        <end position="116"/>
    </location>
</feature>
<dbReference type="AlphaFoldDB" id="A0A255Y8V0"/>
<protein>
    <recommendedName>
        <fullName evidence="2">Prepilin type IV endopeptidase peptidase domain-containing protein</fullName>
    </recommendedName>
</protein>
<feature type="transmembrane region" description="Helical" evidence="1">
    <location>
        <begin position="136"/>
        <end position="155"/>
    </location>
</feature>
<dbReference type="GO" id="GO:0004190">
    <property type="term" value="F:aspartic-type endopeptidase activity"/>
    <property type="evidence" value="ECO:0007669"/>
    <property type="project" value="InterPro"/>
</dbReference>
<comment type="caution">
    <text evidence="3">The sequence shown here is derived from an EMBL/GenBank/DDBJ whole genome shotgun (WGS) entry which is preliminary data.</text>
</comment>
<evidence type="ECO:0000256" key="1">
    <source>
        <dbReference type="SAM" id="Phobius"/>
    </source>
</evidence>
<keyword evidence="1" id="KW-0812">Transmembrane</keyword>
<keyword evidence="4" id="KW-1185">Reference proteome</keyword>
<dbReference type="InterPro" id="IPR000045">
    <property type="entry name" value="Prepilin_IV_endopep_pep"/>
</dbReference>
<reference evidence="3 4" key="1">
    <citation type="submission" date="2017-07" db="EMBL/GenBank/DDBJ databases">
        <title>Sandarakinorhabdus cyanobacteriorum sp. nov., a novel bacterium isolated from cyanobacterial aggregates in a eutrophic lake.</title>
        <authorList>
            <person name="Cai H."/>
        </authorList>
    </citation>
    <scope>NUCLEOTIDE SEQUENCE [LARGE SCALE GENOMIC DNA]</scope>
    <source>
        <strain evidence="3 4">TH057</strain>
    </source>
</reference>
<feature type="transmembrane region" description="Helical" evidence="1">
    <location>
        <begin position="28"/>
        <end position="45"/>
    </location>
</feature>
<dbReference type="RefSeq" id="WP_094474615.1">
    <property type="nucleotide sequence ID" value="NZ_NOXT01000121.1"/>
</dbReference>
<gene>
    <name evidence="3" type="ORF">CHU93_13045</name>
</gene>
<evidence type="ECO:0000313" key="3">
    <source>
        <dbReference type="EMBL" id="OYQ25657.1"/>
    </source>
</evidence>
<name>A0A255Y8V0_9SPHN</name>
<evidence type="ECO:0000313" key="4">
    <source>
        <dbReference type="Proteomes" id="UP000216991"/>
    </source>
</evidence>
<organism evidence="3 4">
    <name type="scientific">Sandarakinorhabdus cyanobacteriorum</name>
    <dbReference type="NCBI Taxonomy" id="1981098"/>
    <lineage>
        <taxon>Bacteria</taxon>
        <taxon>Pseudomonadati</taxon>
        <taxon>Pseudomonadota</taxon>
        <taxon>Alphaproteobacteria</taxon>
        <taxon>Sphingomonadales</taxon>
        <taxon>Sphingosinicellaceae</taxon>
        <taxon>Sandarakinorhabdus</taxon>
    </lineage>
</organism>
<feature type="domain" description="Prepilin type IV endopeptidase peptidase" evidence="2">
    <location>
        <begin position="10"/>
        <end position="111"/>
    </location>
</feature>
<feature type="transmembrane region" description="Helical" evidence="1">
    <location>
        <begin position="57"/>
        <end position="75"/>
    </location>
</feature>
<evidence type="ECO:0000259" key="2">
    <source>
        <dbReference type="Pfam" id="PF01478"/>
    </source>
</evidence>
<dbReference type="EMBL" id="NOXT01000121">
    <property type="protein sequence ID" value="OYQ25657.1"/>
    <property type="molecule type" value="Genomic_DNA"/>
</dbReference>
<keyword evidence="1" id="KW-0472">Membrane</keyword>
<proteinExistence type="predicted"/>